<evidence type="ECO:0000256" key="1">
    <source>
        <dbReference type="SAM" id="Phobius"/>
    </source>
</evidence>
<dbReference type="OrthoDB" id="1898956at2759"/>
<accession>A0A2G9I8T0</accession>
<proteinExistence type="predicted"/>
<feature type="transmembrane region" description="Helical" evidence="1">
    <location>
        <begin position="12"/>
        <end position="34"/>
    </location>
</feature>
<dbReference type="STRING" id="429701.A0A2G9I8T0"/>
<protein>
    <submittedName>
        <fullName evidence="2">Uncharacterized protein</fullName>
    </submittedName>
</protein>
<reference evidence="3" key="1">
    <citation type="journal article" date="2018" name="Gigascience">
        <title>Genome assembly of the Pink Ipe (Handroanthus impetiginosus, Bignoniaceae), a highly valued, ecologically keystone Neotropical timber forest tree.</title>
        <authorList>
            <person name="Silva-Junior O.B."/>
            <person name="Grattapaglia D."/>
            <person name="Novaes E."/>
            <person name="Collevatti R.G."/>
        </authorList>
    </citation>
    <scope>NUCLEOTIDE SEQUENCE [LARGE SCALE GENOMIC DNA]</scope>
    <source>
        <strain evidence="3">cv. UFG-1</strain>
    </source>
</reference>
<organism evidence="2 3">
    <name type="scientific">Handroanthus impetiginosus</name>
    <dbReference type="NCBI Taxonomy" id="429701"/>
    <lineage>
        <taxon>Eukaryota</taxon>
        <taxon>Viridiplantae</taxon>
        <taxon>Streptophyta</taxon>
        <taxon>Embryophyta</taxon>
        <taxon>Tracheophyta</taxon>
        <taxon>Spermatophyta</taxon>
        <taxon>Magnoliopsida</taxon>
        <taxon>eudicotyledons</taxon>
        <taxon>Gunneridae</taxon>
        <taxon>Pentapetalae</taxon>
        <taxon>asterids</taxon>
        <taxon>lamiids</taxon>
        <taxon>Lamiales</taxon>
        <taxon>Bignoniaceae</taxon>
        <taxon>Crescentiina</taxon>
        <taxon>Tabebuia alliance</taxon>
        <taxon>Handroanthus</taxon>
    </lineage>
</organism>
<sequence>MVVCFEATPKKLAATAALFIAGGSLFAFGLHLSYVNVAPQQARINARNDFVRERLRKKYGK</sequence>
<keyword evidence="3" id="KW-1185">Reference proteome</keyword>
<keyword evidence="1" id="KW-0472">Membrane</keyword>
<dbReference type="EMBL" id="NKXS01000141">
    <property type="protein sequence ID" value="PIN26165.1"/>
    <property type="molecule type" value="Genomic_DNA"/>
</dbReference>
<evidence type="ECO:0000313" key="2">
    <source>
        <dbReference type="EMBL" id="PIN26165.1"/>
    </source>
</evidence>
<dbReference type="AlphaFoldDB" id="A0A2G9I8T0"/>
<keyword evidence="1" id="KW-0812">Transmembrane</keyword>
<evidence type="ECO:0000313" key="3">
    <source>
        <dbReference type="Proteomes" id="UP000231279"/>
    </source>
</evidence>
<comment type="caution">
    <text evidence="2">The sequence shown here is derived from an EMBL/GenBank/DDBJ whole genome shotgun (WGS) entry which is preliminary data.</text>
</comment>
<name>A0A2G9I8T0_9LAMI</name>
<dbReference type="Proteomes" id="UP000231279">
    <property type="component" value="Unassembled WGS sequence"/>
</dbReference>
<keyword evidence="1" id="KW-1133">Transmembrane helix</keyword>
<gene>
    <name evidence="2" type="ORF">CDL12_01088</name>
</gene>